<protein>
    <submittedName>
        <fullName evidence="5">Helix-turn-helix domain-containing protein</fullName>
    </submittedName>
</protein>
<dbReference type="Pfam" id="PF12833">
    <property type="entry name" value="HTH_18"/>
    <property type="match status" value="1"/>
</dbReference>
<evidence type="ECO:0000256" key="2">
    <source>
        <dbReference type="ARBA" id="ARBA00023125"/>
    </source>
</evidence>
<evidence type="ECO:0000259" key="4">
    <source>
        <dbReference type="PROSITE" id="PS01124"/>
    </source>
</evidence>
<dbReference type="EMBL" id="JBHMAG010000002">
    <property type="protein sequence ID" value="MFB9750312.1"/>
    <property type="molecule type" value="Genomic_DNA"/>
</dbReference>
<evidence type="ECO:0000256" key="3">
    <source>
        <dbReference type="ARBA" id="ARBA00023163"/>
    </source>
</evidence>
<dbReference type="Gene3D" id="1.10.10.60">
    <property type="entry name" value="Homeodomain-like"/>
    <property type="match status" value="1"/>
</dbReference>
<keyword evidence="3" id="KW-0804">Transcription</keyword>
<dbReference type="InterPro" id="IPR020449">
    <property type="entry name" value="Tscrpt_reg_AraC-type_HTH"/>
</dbReference>
<evidence type="ECO:0000313" key="6">
    <source>
        <dbReference type="Proteomes" id="UP001589619"/>
    </source>
</evidence>
<feature type="domain" description="HTH araC/xylS-type" evidence="4">
    <location>
        <begin position="93"/>
        <end position="133"/>
    </location>
</feature>
<dbReference type="InterPro" id="IPR009057">
    <property type="entry name" value="Homeodomain-like_sf"/>
</dbReference>
<name>A0ABV5VPW2_9BACL</name>
<proteinExistence type="predicted"/>
<keyword evidence="1" id="KW-0805">Transcription regulation</keyword>
<dbReference type="PROSITE" id="PS01124">
    <property type="entry name" value="HTH_ARAC_FAMILY_2"/>
    <property type="match status" value="1"/>
</dbReference>
<gene>
    <name evidence="5" type="ORF">ACFFNY_01900</name>
</gene>
<accession>A0ABV5VPW2</accession>
<keyword evidence="2" id="KW-0238">DNA-binding</keyword>
<sequence>MHNYQNRSPFSVKLSTTFSMQKTASCPGSLSVMDGRQPCNRFSRCNRFLMPTRRTGCSRDNPIASRRQCVVVAGFSSNGKSAPIDRGTFPRRLHQSEGSIQEIAMHLGFSKTSYFCSVFKTRVGSTPLQYRKSNLDLA</sequence>
<dbReference type="RefSeq" id="WP_344917549.1">
    <property type="nucleotide sequence ID" value="NZ_BAAAYO010000021.1"/>
</dbReference>
<reference evidence="5 6" key="1">
    <citation type="submission" date="2024-09" db="EMBL/GenBank/DDBJ databases">
        <authorList>
            <person name="Sun Q."/>
            <person name="Mori K."/>
        </authorList>
    </citation>
    <scope>NUCLEOTIDE SEQUENCE [LARGE SCALE GENOMIC DNA]</scope>
    <source>
        <strain evidence="5 6">JCM 12520</strain>
    </source>
</reference>
<dbReference type="SUPFAM" id="SSF46689">
    <property type="entry name" value="Homeodomain-like"/>
    <property type="match status" value="1"/>
</dbReference>
<comment type="caution">
    <text evidence="5">The sequence shown here is derived from an EMBL/GenBank/DDBJ whole genome shotgun (WGS) entry which is preliminary data.</text>
</comment>
<dbReference type="PRINTS" id="PR00032">
    <property type="entry name" value="HTHARAC"/>
</dbReference>
<organism evidence="5 6">
    <name type="scientific">Paenibacillus hodogayensis</name>
    <dbReference type="NCBI Taxonomy" id="279208"/>
    <lineage>
        <taxon>Bacteria</taxon>
        <taxon>Bacillati</taxon>
        <taxon>Bacillota</taxon>
        <taxon>Bacilli</taxon>
        <taxon>Bacillales</taxon>
        <taxon>Paenibacillaceae</taxon>
        <taxon>Paenibacillus</taxon>
    </lineage>
</organism>
<evidence type="ECO:0000256" key="1">
    <source>
        <dbReference type="ARBA" id="ARBA00023015"/>
    </source>
</evidence>
<keyword evidence="6" id="KW-1185">Reference proteome</keyword>
<dbReference type="InterPro" id="IPR018060">
    <property type="entry name" value="HTH_AraC"/>
</dbReference>
<evidence type="ECO:0000313" key="5">
    <source>
        <dbReference type="EMBL" id="MFB9750312.1"/>
    </source>
</evidence>
<dbReference type="Proteomes" id="UP001589619">
    <property type="component" value="Unassembled WGS sequence"/>
</dbReference>